<protein>
    <submittedName>
        <fullName evidence="2">Cytidine deaminase-like protein</fullName>
    </submittedName>
</protein>
<name>A0AA38S168_9PEZI</name>
<evidence type="ECO:0000313" key="2">
    <source>
        <dbReference type="EMBL" id="KAJ9148749.1"/>
    </source>
</evidence>
<dbReference type="InterPro" id="IPR016193">
    <property type="entry name" value="Cytidine_deaminase-like"/>
</dbReference>
<dbReference type="InterPro" id="IPR002125">
    <property type="entry name" value="CMP_dCMP_dom"/>
</dbReference>
<dbReference type="Pfam" id="PF18785">
    <property type="entry name" value="Inv-AAD"/>
    <property type="match status" value="1"/>
</dbReference>
<dbReference type="GO" id="GO:0006139">
    <property type="term" value="P:nucleobase-containing compound metabolic process"/>
    <property type="evidence" value="ECO:0007669"/>
    <property type="project" value="UniProtKB-ARBA"/>
</dbReference>
<evidence type="ECO:0000259" key="1">
    <source>
        <dbReference type="PROSITE" id="PS51747"/>
    </source>
</evidence>
<gene>
    <name evidence="2" type="ORF">NKR19_g5917</name>
</gene>
<dbReference type="EMBL" id="JANBVN010000086">
    <property type="protein sequence ID" value="KAJ9148749.1"/>
    <property type="molecule type" value="Genomic_DNA"/>
</dbReference>
<accession>A0AA38S168</accession>
<dbReference type="PROSITE" id="PS51747">
    <property type="entry name" value="CYT_DCMP_DEAMINASES_2"/>
    <property type="match status" value="1"/>
</dbReference>
<comment type="caution">
    <text evidence="2">The sequence shown here is derived from an EMBL/GenBank/DDBJ whole genome shotgun (WGS) entry which is preliminary data.</text>
</comment>
<dbReference type="Proteomes" id="UP001174691">
    <property type="component" value="Unassembled WGS sequence"/>
</dbReference>
<dbReference type="SUPFAM" id="SSF53927">
    <property type="entry name" value="Cytidine deaminase-like"/>
    <property type="match status" value="1"/>
</dbReference>
<proteinExistence type="predicted"/>
<feature type="domain" description="CMP/dCMP-type deaminase" evidence="1">
    <location>
        <begin position="13"/>
        <end position="133"/>
    </location>
</feature>
<evidence type="ECO:0000313" key="3">
    <source>
        <dbReference type="Proteomes" id="UP001174691"/>
    </source>
</evidence>
<dbReference type="AlphaFoldDB" id="A0AA38S168"/>
<sequence length="161" mass="17922">MNSQPTYPTFTSGDHEAFMEYALEQAQKSPPAPNKFCVGAALVDGDTGECCFIKIATKHELPQERIGEVLPPNTVLYTTMKPCNERFSGNMTCVTRILRLNGAIKMVYVGIKEPGTFIRHNDGEQRLEANGVNVELPVKHMHDKITRISLAGHDQDKMSFP</sequence>
<keyword evidence="3" id="KW-1185">Reference proteome</keyword>
<dbReference type="Gene3D" id="3.40.140.10">
    <property type="entry name" value="Cytidine Deaminase, domain 2"/>
    <property type="match status" value="1"/>
</dbReference>
<reference evidence="2" key="1">
    <citation type="submission" date="2022-07" db="EMBL/GenBank/DDBJ databases">
        <title>Fungi with potential for degradation of polypropylene.</title>
        <authorList>
            <person name="Gostincar C."/>
        </authorList>
    </citation>
    <scope>NUCLEOTIDE SEQUENCE</scope>
    <source>
        <strain evidence="2">EXF-13287</strain>
    </source>
</reference>
<organism evidence="2 3">
    <name type="scientific">Coniochaeta hoffmannii</name>
    <dbReference type="NCBI Taxonomy" id="91930"/>
    <lineage>
        <taxon>Eukaryota</taxon>
        <taxon>Fungi</taxon>
        <taxon>Dikarya</taxon>
        <taxon>Ascomycota</taxon>
        <taxon>Pezizomycotina</taxon>
        <taxon>Sordariomycetes</taxon>
        <taxon>Sordariomycetidae</taxon>
        <taxon>Coniochaetales</taxon>
        <taxon>Coniochaetaceae</taxon>
        <taxon>Coniochaeta</taxon>
    </lineage>
</organism>
<dbReference type="GO" id="GO:0003824">
    <property type="term" value="F:catalytic activity"/>
    <property type="evidence" value="ECO:0007669"/>
    <property type="project" value="InterPro"/>
</dbReference>